<feature type="domain" description="CCHC-type" evidence="3">
    <location>
        <begin position="57"/>
        <end position="71"/>
    </location>
</feature>
<keyword evidence="1" id="KW-0862">Zinc</keyword>
<accession>A0A8C6LIC1</accession>
<dbReference type="PROSITE" id="PS50158">
    <property type="entry name" value="ZF_CCHC"/>
    <property type="match status" value="3"/>
</dbReference>
<dbReference type="Proteomes" id="UP000694548">
    <property type="component" value="Unassembled WGS sequence"/>
</dbReference>
<dbReference type="InterPro" id="IPR001878">
    <property type="entry name" value="Znf_CCHC"/>
</dbReference>
<keyword evidence="5" id="KW-1185">Reference proteome</keyword>
<dbReference type="Pfam" id="PF00098">
    <property type="entry name" value="zf-CCHC"/>
    <property type="match status" value="2"/>
</dbReference>
<reference evidence="4" key="1">
    <citation type="submission" date="2025-08" db="UniProtKB">
        <authorList>
            <consortium name="Ensembl"/>
        </authorList>
    </citation>
    <scope>IDENTIFICATION</scope>
</reference>
<dbReference type="SUPFAM" id="SSF57756">
    <property type="entry name" value="Retrovirus zinc finger-like domains"/>
    <property type="match status" value="2"/>
</dbReference>
<feature type="compositionally biased region" description="Polar residues" evidence="2">
    <location>
        <begin position="95"/>
        <end position="112"/>
    </location>
</feature>
<proteinExistence type="predicted"/>
<dbReference type="Gene3D" id="4.10.60.10">
    <property type="entry name" value="Zinc finger, CCHC-type"/>
    <property type="match status" value="1"/>
</dbReference>
<name>A0A8C6LIC1_NOTFU</name>
<evidence type="ECO:0000313" key="5">
    <source>
        <dbReference type="Proteomes" id="UP000694548"/>
    </source>
</evidence>
<reference evidence="4" key="2">
    <citation type="submission" date="2025-09" db="UniProtKB">
        <authorList>
            <consortium name="Ensembl"/>
        </authorList>
    </citation>
    <scope>IDENTIFICATION</scope>
</reference>
<feature type="region of interest" description="Disordered" evidence="2">
    <location>
        <begin position="89"/>
        <end position="121"/>
    </location>
</feature>
<keyword evidence="1" id="KW-0863">Zinc-finger</keyword>
<evidence type="ECO:0000256" key="1">
    <source>
        <dbReference type="PROSITE-ProRule" id="PRU00047"/>
    </source>
</evidence>
<feature type="region of interest" description="Disordered" evidence="2">
    <location>
        <begin position="11"/>
        <end position="37"/>
    </location>
</feature>
<dbReference type="Ensembl" id="ENSNFUT00015021767.1">
    <property type="protein sequence ID" value="ENSNFUP00015020790.1"/>
    <property type="gene ID" value="ENSNFUG00015010079.1"/>
</dbReference>
<organism evidence="4 5">
    <name type="scientific">Nothobranchius furzeri</name>
    <name type="common">Turquoise killifish</name>
    <dbReference type="NCBI Taxonomy" id="105023"/>
    <lineage>
        <taxon>Eukaryota</taxon>
        <taxon>Metazoa</taxon>
        <taxon>Chordata</taxon>
        <taxon>Craniata</taxon>
        <taxon>Vertebrata</taxon>
        <taxon>Euteleostomi</taxon>
        <taxon>Actinopterygii</taxon>
        <taxon>Neopterygii</taxon>
        <taxon>Teleostei</taxon>
        <taxon>Neoteleostei</taxon>
        <taxon>Acanthomorphata</taxon>
        <taxon>Ovalentaria</taxon>
        <taxon>Atherinomorphae</taxon>
        <taxon>Cyprinodontiformes</taxon>
        <taxon>Nothobranchiidae</taxon>
        <taxon>Nothobranchius</taxon>
    </lineage>
</organism>
<evidence type="ECO:0000256" key="2">
    <source>
        <dbReference type="SAM" id="MobiDB-lite"/>
    </source>
</evidence>
<keyword evidence="1" id="KW-0479">Metal-binding</keyword>
<evidence type="ECO:0000259" key="3">
    <source>
        <dbReference type="PROSITE" id="PS50158"/>
    </source>
</evidence>
<dbReference type="GO" id="GO:0003676">
    <property type="term" value="F:nucleic acid binding"/>
    <property type="evidence" value="ECO:0007669"/>
    <property type="project" value="InterPro"/>
</dbReference>
<dbReference type="AlphaFoldDB" id="A0A8C6LIC1"/>
<dbReference type="InterPro" id="IPR036875">
    <property type="entry name" value="Znf_CCHC_sf"/>
</dbReference>
<evidence type="ECO:0000313" key="4">
    <source>
        <dbReference type="Ensembl" id="ENSNFUP00015020790.1"/>
    </source>
</evidence>
<dbReference type="SMART" id="SM00343">
    <property type="entry name" value="ZnF_C2HC"/>
    <property type="match status" value="2"/>
</dbReference>
<feature type="domain" description="CCHC-type" evidence="3">
    <location>
        <begin position="42"/>
        <end position="56"/>
    </location>
</feature>
<sequence length="121" mass="13309">PPAGSCCWGGRSNRHKFNRQGGDRNSSQRQWASPGRLKPSSCWTCGSQDHISYDCPCWICGSRGHISCDCPCWICGSRGHISCDCPSKPGGPDNRQPNRGPNNGSGFQIQRNRPSRENPFC</sequence>
<protein>
    <recommendedName>
        <fullName evidence="3">CCHC-type domain-containing protein</fullName>
    </recommendedName>
</protein>
<dbReference type="GO" id="GO:0008270">
    <property type="term" value="F:zinc ion binding"/>
    <property type="evidence" value="ECO:0007669"/>
    <property type="project" value="UniProtKB-KW"/>
</dbReference>
<feature type="domain" description="CCHC-type" evidence="3">
    <location>
        <begin position="72"/>
        <end position="87"/>
    </location>
</feature>